<sequence>MSLSFKDMKHPCFQILRRHKGDQYLNDPTYAATFEQEARESIRSNKSYFFEAIGEVSSAEDLLNDYVLKEIVIKAFGIEDRRNSQTVLRRVLEEGSSDPGALANILADTKLKMLAHAFEFDKAVPTTALQNASFVDNIENQYRWQLFEGAVGGVDPSIGIALKFQRSIPDLSSSDISENAKWYSVLGSQSMRTVFEKALNLPNGFSQIDIDKQIDVLKEKSERKFGISSFSDLEDMGNVQKLIGAYLLQDLASSTDSTGGGSIALNLLKS</sequence>
<dbReference type="InterPro" id="IPR023157">
    <property type="entry name" value="AGR-C-984p-like_sf"/>
</dbReference>
<dbReference type="RefSeq" id="WP_188790996.1">
    <property type="nucleotide sequence ID" value="NZ_BMJV01000006.1"/>
</dbReference>
<dbReference type="SUPFAM" id="SSF158837">
    <property type="entry name" value="AGR C 984p-like"/>
    <property type="match status" value="1"/>
</dbReference>
<reference evidence="1" key="2">
    <citation type="submission" date="2020-09" db="EMBL/GenBank/DDBJ databases">
        <authorList>
            <person name="Sun Q."/>
            <person name="Zhou Y."/>
        </authorList>
    </citation>
    <scope>NUCLEOTIDE SEQUENCE</scope>
    <source>
        <strain evidence="1">CGMCC 1.15762</strain>
    </source>
</reference>
<keyword evidence="2" id="KW-1185">Reference proteome</keyword>
<evidence type="ECO:0000313" key="1">
    <source>
        <dbReference type="EMBL" id="GGG78577.1"/>
    </source>
</evidence>
<dbReference type="InterPro" id="IPR010626">
    <property type="entry name" value="DUF1217"/>
</dbReference>
<protein>
    <recommendedName>
        <fullName evidence="3">DUF1217 domain-containing protein</fullName>
    </recommendedName>
</protein>
<dbReference type="Gene3D" id="1.10.3700.10">
    <property type="entry name" value="AGR C 984p-like"/>
    <property type="match status" value="1"/>
</dbReference>
<proteinExistence type="predicted"/>
<gene>
    <name evidence="1" type="ORF">GCM10011415_29470</name>
</gene>
<dbReference type="AlphaFoldDB" id="A0A8J2ZL88"/>
<accession>A0A8J2ZL88</accession>
<name>A0A8J2ZL88_9RHOB</name>
<dbReference type="EMBL" id="BMJV01000006">
    <property type="protein sequence ID" value="GGG78577.1"/>
    <property type="molecule type" value="Genomic_DNA"/>
</dbReference>
<evidence type="ECO:0008006" key="3">
    <source>
        <dbReference type="Google" id="ProtNLM"/>
    </source>
</evidence>
<dbReference type="Proteomes" id="UP000617145">
    <property type="component" value="Unassembled WGS sequence"/>
</dbReference>
<comment type="caution">
    <text evidence="1">The sequence shown here is derived from an EMBL/GenBank/DDBJ whole genome shotgun (WGS) entry which is preliminary data.</text>
</comment>
<dbReference type="Pfam" id="PF06748">
    <property type="entry name" value="DUF1217"/>
    <property type="match status" value="1"/>
</dbReference>
<evidence type="ECO:0000313" key="2">
    <source>
        <dbReference type="Proteomes" id="UP000617145"/>
    </source>
</evidence>
<reference evidence="1" key="1">
    <citation type="journal article" date="2014" name="Int. J. Syst. Evol. Microbiol.">
        <title>Complete genome sequence of Corynebacterium casei LMG S-19264T (=DSM 44701T), isolated from a smear-ripened cheese.</title>
        <authorList>
            <consortium name="US DOE Joint Genome Institute (JGI-PGF)"/>
            <person name="Walter F."/>
            <person name="Albersmeier A."/>
            <person name="Kalinowski J."/>
            <person name="Ruckert C."/>
        </authorList>
    </citation>
    <scope>NUCLEOTIDE SEQUENCE</scope>
    <source>
        <strain evidence="1">CGMCC 1.15762</strain>
    </source>
</reference>
<organism evidence="1 2">
    <name type="scientific">Salipiger pallidus</name>
    <dbReference type="NCBI Taxonomy" id="1775170"/>
    <lineage>
        <taxon>Bacteria</taxon>
        <taxon>Pseudomonadati</taxon>
        <taxon>Pseudomonadota</taxon>
        <taxon>Alphaproteobacteria</taxon>
        <taxon>Rhodobacterales</taxon>
        <taxon>Roseobacteraceae</taxon>
        <taxon>Salipiger</taxon>
    </lineage>
</organism>